<feature type="compositionally biased region" description="Basic and acidic residues" evidence="1">
    <location>
        <begin position="345"/>
        <end position="358"/>
    </location>
</feature>
<feature type="region of interest" description="Disordered" evidence="1">
    <location>
        <begin position="235"/>
        <end position="286"/>
    </location>
</feature>
<protein>
    <submittedName>
        <fullName evidence="2">Uncharacterized protein</fullName>
    </submittedName>
</protein>
<feature type="compositionally biased region" description="Gly residues" evidence="1">
    <location>
        <begin position="238"/>
        <end position="247"/>
    </location>
</feature>
<proteinExistence type="predicted"/>
<dbReference type="EMBL" id="JAINUF010000016">
    <property type="protein sequence ID" value="KAJ8339841.1"/>
    <property type="molecule type" value="Genomic_DNA"/>
</dbReference>
<evidence type="ECO:0000256" key="1">
    <source>
        <dbReference type="SAM" id="MobiDB-lite"/>
    </source>
</evidence>
<dbReference type="AlphaFoldDB" id="A0A9Q1IHK6"/>
<name>A0A9Q1IHK6_SYNKA</name>
<organism evidence="2 3">
    <name type="scientific">Synaphobranchus kaupii</name>
    <name type="common">Kaup's arrowtooth eel</name>
    <dbReference type="NCBI Taxonomy" id="118154"/>
    <lineage>
        <taxon>Eukaryota</taxon>
        <taxon>Metazoa</taxon>
        <taxon>Chordata</taxon>
        <taxon>Craniata</taxon>
        <taxon>Vertebrata</taxon>
        <taxon>Euteleostomi</taxon>
        <taxon>Actinopterygii</taxon>
        <taxon>Neopterygii</taxon>
        <taxon>Teleostei</taxon>
        <taxon>Anguilliformes</taxon>
        <taxon>Synaphobranchidae</taxon>
        <taxon>Synaphobranchus</taxon>
    </lineage>
</organism>
<evidence type="ECO:0000313" key="3">
    <source>
        <dbReference type="Proteomes" id="UP001152622"/>
    </source>
</evidence>
<dbReference type="OrthoDB" id="8838209at2759"/>
<feature type="region of interest" description="Disordered" evidence="1">
    <location>
        <begin position="324"/>
        <end position="365"/>
    </location>
</feature>
<gene>
    <name evidence="2" type="ORF">SKAU_G00344740</name>
</gene>
<feature type="compositionally biased region" description="Basic and acidic residues" evidence="1">
    <location>
        <begin position="72"/>
        <end position="96"/>
    </location>
</feature>
<accession>A0A9Q1IHK6</accession>
<feature type="compositionally biased region" description="Basic and acidic residues" evidence="1">
    <location>
        <begin position="263"/>
        <end position="280"/>
    </location>
</feature>
<feature type="region of interest" description="Disordered" evidence="1">
    <location>
        <begin position="68"/>
        <end position="103"/>
    </location>
</feature>
<feature type="compositionally biased region" description="Polar residues" evidence="1">
    <location>
        <begin position="248"/>
        <end position="262"/>
    </location>
</feature>
<dbReference type="Proteomes" id="UP001152622">
    <property type="component" value="Chromosome 16"/>
</dbReference>
<evidence type="ECO:0000313" key="2">
    <source>
        <dbReference type="EMBL" id="KAJ8339841.1"/>
    </source>
</evidence>
<sequence length="983" mass="108670">MSNEIVFRTQLASIMEVLANAAVEEICKLVDDGYTVLHLQMSEYEKENAALKMRLHLMELNAVRGCAAQRTSPRENPLDHYSDGALQSRERPRGTAKDGPTVAGNGVLGNCGDICLPSLRPTGEESSSTTFDLKQVETADAENDRSEAVLIKEESPDECSDPHTDLKIPVQGALDSGAGDEEGVPALGLGVSPAECSEELAEQDRTGNRTGVWEVSGLEAVLRLQAETTAVERLGDAGLEGGAGTPSGRGSETPGHTQTGTEVQDRSRPFRGANSERRPAQSELRTISGELKGACVRLSSSSDSSDLKTDVVVIDCVKEESVSLHSEWDTEPAVPARPNVQHGRHRDDRKTEEARPEHVNPSSLPRVWQTSNFDAGGLNGTVACERQFGASSDFTAGSNNSAAREKRFICRSHSLPKAQRETFLQITGNLSCQAPGCVDVAGLDIEGEIQGALPDLGREQLVAIAEHLRDVVGVIEKSDLSFVEVEDLRPLLTSVQSRKLLLAFKRDCNRSEDLSAASVALELVPVEPEEVHPPTPVTIYEQPHSGSWLSRFQVPWGKFPLRLSSAIARGERPNPQDRRSMVRTVVEAMQALCHNPKRSACEQVAKIIVNTYPQTFADFSEKGERLGTGHYSLLRSLKSRVENVNRDNLIHRIRRPKRTSSNEDRGHPNSPKQVRQDVDSYGCTNWQPTDLPAGETADSLEDKRKTLSSIFNSTDPRAAERTEVDDLMVRTFVYQRHMINTCPPPSIAEIQEHWPFLFTRKGLCNHFHKLTDIDISACLSNALLTKGRRIVYFFASQKWKWTRGIPGVLEEIESYGALSNNQVAIAAIILMMKYFNEKEESIFTLADETATKTSLEVETSLATTPRLIMLGRHLMSATRWMVSVEGKVVFDLDRDDNFADALSVFFGSFYVFNLEYQEAACATLELIQRFFVKINPDEGTKCTSKVGTSRKTGAPVKRKVVSIHPRVTTFLQRLTEFERRSSN</sequence>
<keyword evidence="3" id="KW-1185">Reference proteome</keyword>
<reference evidence="2" key="1">
    <citation type="journal article" date="2023" name="Science">
        <title>Genome structures resolve the early diversification of teleost fishes.</title>
        <authorList>
            <person name="Parey E."/>
            <person name="Louis A."/>
            <person name="Montfort J."/>
            <person name="Bouchez O."/>
            <person name="Roques C."/>
            <person name="Iampietro C."/>
            <person name="Lluch J."/>
            <person name="Castinel A."/>
            <person name="Donnadieu C."/>
            <person name="Desvignes T."/>
            <person name="Floi Bucao C."/>
            <person name="Jouanno E."/>
            <person name="Wen M."/>
            <person name="Mejri S."/>
            <person name="Dirks R."/>
            <person name="Jansen H."/>
            <person name="Henkel C."/>
            <person name="Chen W.J."/>
            <person name="Zahm M."/>
            <person name="Cabau C."/>
            <person name="Klopp C."/>
            <person name="Thompson A.W."/>
            <person name="Robinson-Rechavi M."/>
            <person name="Braasch I."/>
            <person name="Lecointre G."/>
            <person name="Bobe J."/>
            <person name="Postlethwait J.H."/>
            <person name="Berthelot C."/>
            <person name="Roest Crollius H."/>
            <person name="Guiguen Y."/>
        </authorList>
    </citation>
    <scope>NUCLEOTIDE SEQUENCE</scope>
    <source>
        <strain evidence="2">WJC10195</strain>
    </source>
</reference>
<dbReference type="PANTHER" id="PTHR31025">
    <property type="entry name" value="SI:CH211-196P9.1-RELATED"/>
    <property type="match status" value="1"/>
</dbReference>
<dbReference type="PANTHER" id="PTHR31025:SF22">
    <property type="entry name" value="IP13529P"/>
    <property type="match status" value="1"/>
</dbReference>
<comment type="caution">
    <text evidence="2">The sequence shown here is derived from an EMBL/GenBank/DDBJ whole genome shotgun (WGS) entry which is preliminary data.</text>
</comment>
<feature type="region of interest" description="Disordered" evidence="1">
    <location>
        <begin position="648"/>
        <end position="677"/>
    </location>
</feature>